<sequence length="103" mass="11272">MSVPTYPVGQTWIFDIGPARVAQDVLAPDRIRFRILTGDRAGESGEFAIVAETLGPDCFLVSWQEADGHAVVHHEDHAARRFKAVIVTPDGRMLRAGGEMEQG</sequence>
<evidence type="ECO:0000313" key="3">
    <source>
        <dbReference type="Proteomes" id="UP001162881"/>
    </source>
</evidence>
<dbReference type="Pfam" id="PF22036">
    <property type="entry name" value="MoaF_like"/>
    <property type="match status" value="1"/>
</dbReference>
<reference evidence="2" key="1">
    <citation type="submission" date="2022-03" db="EMBL/GenBank/DDBJ databases">
        <title>Identification of a novel bacterium isolated from mangrove sediments.</title>
        <authorList>
            <person name="Pan X."/>
        </authorList>
    </citation>
    <scope>NUCLEOTIDE SEQUENCE</scope>
    <source>
        <strain evidence="2">B1949</strain>
    </source>
</reference>
<keyword evidence="3" id="KW-1185">Reference proteome</keyword>
<gene>
    <name evidence="2" type="ORF">MTR62_13050</name>
</gene>
<evidence type="ECO:0000313" key="2">
    <source>
        <dbReference type="EMBL" id="MCJ2183611.1"/>
    </source>
</evidence>
<accession>A0ABT0BF00</accession>
<protein>
    <recommendedName>
        <fullName evidence="1">MoaF-like domain-containing protein</fullName>
    </recommendedName>
</protein>
<dbReference type="InterPro" id="IPR012674">
    <property type="entry name" value="Calycin"/>
</dbReference>
<dbReference type="EMBL" id="JALHLF010000053">
    <property type="protein sequence ID" value="MCJ2183611.1"/>
    <property type="molecule type" value="Genomic_DNA"/>
</dbReference>
<dbReference type="Gene3D" id="2.40.128.20">
    <property type="match status" value="1"/>
</dbReference>
<dbReference type="Proteomes" id="UP001162881">
    <property type="component" value="Unassembled WGS sequence"/>
</dbReference>
<proteinExistence type="predicted"/>
<dbReference type="RefSeq" id="WP_244021584.1">
    <property type="nucleotide sequence ID" value="NZ_JALHLF010000053.1"/>
</dbReference>
<name>A0ABT0BF00_9SPHN</name>
<feature type="domain" description="MoaF-like" evidence="1">
    <location>
        <begin position="8"/>
        <end position="100"/>
    </location>
</feature>
<evidence type="ECO:0000259" key="1">
    <source>
        <dbReference type="Pfam" id="PF22036"/>
    </source>
</evidence>
<comment type="caution">
    <text evidence="2">The sequence shown here is derived from an EMBL/GenBank/DDBJ whole genome shotgun (WGS) entry which is preliminary data.</text>
</comment>
<organism evidence="2 3">
    <name type="scientific">Novosphingobium organovorum</name>
    <dbReference type="NCBI Taxonomy" id="2930092"/>
    <lineage>
        <taxon>Bacteria</taxon>
        <taxon>Pseudomonadati</taxon>
        <taxon>Pseudomonadota</taxon>
        <taxon>Alphaproteobacteria</taxon>
        <taxon>Sphingomonadales</taxon>
        <taxon>Sphingomonadaceae</taxon>
        <taxon>Novosphingobium</taxon>
    </lineage>
</organism>
<dbReference type="InterPro" id="IPR053892">
    <property type="entry name" value="MoaF-like"/>
</dbReference>